<organism evidence="2 3">
    <name type="scientific">Brassica napus</name>
    <name type="common">Rape</name>
    <dbReference type="NCBI Taxonomy" id="3708"/>
    <lineage>
        <taxon>Eukaryota</taxon>
        <taxon>Viridiplantae</taxon>
        <taxon>Streptophyta</taxon>
        <taxon>Embryophyta</taxon>
        <taxon>Tracheophyta</taxon>
        <taxon>Spermatophyta</taxon>
        <taxon>Magnoliopsida</taxon>
        <taxon>eudicotyledons</taxon>
        <taxon>Gunneridae</taxon>
        <taxon>Pentapetalae</taxon>
        <taxon>rosids</taxon>
        <taxon>malvids</taxon>
        <taxon>Brassicales</taxon>
        <taxon>Brassicaceae</taxon>
        <taxon>Brassiceae</taxon>
        <taxon>Brassica</taxon>
    </lineage>
</organism>
<proteinExistence type="predicted"/>
<evidence type="ECO:0000313" key="2">
    <source>
        <dbReference type="EMBL" id="KAH0943254.1"/>
    </source>
</evidence>
<feature type="region of interest" description="Disordered" evidence="1">
    <location>
        <begin position="798"/>
        <end position="817"/>
    </location>
</feature>
<dbReference type="EMBL" id="JAGKQM010000001">
    <property type="protein sequence ID" value="KAH0943254.1"/>
    <property type="molecule type" value="Genomic_DNA"/>
</dbReference>
<dbReference type="Proteomes" id="UP000824890">
    <property type="component" value="Unassembled WGS sequence"/>
</dbReference>
<name>A0ABQ8ENU0_BRANA</name>
<evidence type="ECO:0008006" key="4">
    <source>
        <dbReference type="Google" id="ProtNLM"/>
    </source>
</evidence>
<evidence type="ECO:0000313" key="3">
    <source>
        <dbReference type="Proteomes" id="UP000824890"/>
    </source>
</evidence>
<dbReference type="PANTHER" id="PTHR14379:SF28">
    <property type="entry name" value="EMB|CAB71865.1-RELATED"/>
    <property type="match status" value="1"/>
</dbReference>
<gene>
    <name evidence="2" type="ORF">HID58_002891</name>
</gene>
<accession>A0ABQ8ENU0</accession>
<keyword evidence="3" id="KW-1185">Reference proteome</keyword>
<evidence type="ECO:0000256" key="1">
    <source>
        <dbReference type="SAM" id="MobiDB-lite"/>
    </source>
</evidence>
<feature type="region of interest" description="Disordered" evidence="1">
    <location>
        <begin position="1"/>
        <end position="22"/>
    </location>
</feature>
<reference evidence="2 3" key="1">
    <citation type="submission" date="2021-05" db="EMBL/GenBank/DDBJ databases">
        <title>Genome Assembly of Synthetic Allotetraploid Brassica napus Reveals Homoeologous Exchanges between Subgenomes.</title>
        <authorList>
            <person name="Davis J.T."/>
        </authorList>
    </citation>
    <scope>NUCLEOTIDE SEQUENCE [LARGE SCALE GENOMIC DNA]</scope>
    <source>
        <strain evidence="3">cv. Da-Ae</strain>
        <tissue evidence="2">Seedling</tissue>
    </source>
</reference>
<feature type="compositionally biased region" description="Basic residues" evidence="1">
    <location>
        <begin position="1"/>
        <end position="10"/>
    </location>
</feature>
<protein>
    <recommendedName>
        <fullName evidence="4">NYN domain-containing protein</fullName>
    </recommendedName>
</protein>
<comment type="caution">
    <text evidence="2">The sequence shown here is derived from an EMBL/GenBank/DDBJ whole genome shotgun (WGS) entry which is preliminary data.</text>
</comment>
<dbReference type="CDD" id="cd10910">
    <property type="entry name" value="PIN_limkain_b1_N_like"/>
    <property type="match status" value="2"/>
</dbReference>
<dbReference type="PANTHER" id="PTHR14379">
    <property type="entry name" value="LIMKAIN B LKAP"/>
    <property type="match status" value="1"/>
</dbReference>
<dbReference type="InterPro" id="IPR024768">
    <property type="entry name" value="Marf1"/>
</dbReference>
<sequence>MGRKKLRSRTNKSNESSGDYSEITRRKSSDFISVQVISPRSVTAVRKLSADFTVNSPRFRHGAPTVVLWDTFDCPIIPDDDFTEVFLITKSALEEKGIITGVYGSVEFRAFVGDMNECPGFPVFWIDKAKGKDDRLWSIITFLLAQANYYSSSTTFLNLLLVVGDISEHEEFQRTIRLLNSRRKFNVLLAQPPPQNASSSLGEELFDKDWLRSRLAAGEQLINKLGIGKTFEPPLKHIPSHQVALTSHQVALPSHQVATKLSFAKPLCLSKHMAERARTCVFWDTVAYPLPAGLHSDDVLQNIEDALSERGYSGRVSITAFLDDHPSPPGFTGCYVFYLNDGERDARHWQIALHLLAAARRTRIEPLNHMLLMGDISGHIELLRTIYLLNLRFSYNVILTQPPPENASSGEPLGKDWLCSSLSAGDKLLSQIEQNLIMSTVVQPLTPWQERYKAATTVVFWDLVDCPVPVGRTAVVASQIIRSAFEKMGYRGTVTIHAFGEVSNLDPLVSELRDVECYDENTPSGVFLEDMNPSGIVFHHTPTAHKDARREMMRGELGVWALANHAPTNVMAILRDTSEDKIFTGYLDVLRSINYNVVIAQPRNVLGQLFDLEWLCSRLGDRFLPRTRNPASYDKSRFQCLSRLEEPTKSRLLGRRAATLLERGTVESRFFLSFLFSVSLLLDDNGDFESRLVGSRGRLCWLLSLTVDLVDVSIGFSLPLGGSLRRKRRILSLSVDLVEVTGDLSPSWWMSSKETAIALPIGGSRRGWKTVTCQSVAVFEEAKWLCLARGGSLRRRQTAIDSEGNPKMDGSRGMILA</sequence>